<dbReference type="Proteomes" id="UP000789702">
    <property type="component" value="Unassembled WGS sequence"/>
</dbReference>
<comment type="caution">
    <text evidence="1">The sequence shown here is derived from an EMBL/GenBank/DDBJ whole genome shotgun (WGS) entry which is preliminary data.</text>
</comment>
<accession>A0ACA9QQZ6</accession>
<feature type="non-terminal residue" evidence="1">
    <location>
        <position position="1"/>
    </location>
</feature>
<dbReference type="EMBL" id="CAJVPU010051632">
    <property type="protein sequence ID" value="CAG8761665.1"/>
    <property type="molecule type" value="Genomic_DNA"/>
</dbReference>
<protein>
    <submittedName>
        <fullName evidence="1">9363_t:CDS:1</fullName>
    </submittedName>
</protein>
<reference evidence="1" key="1">
    <citation type="submission" date="2021-06" db="EMBL/GenBank/DDBJ databases">
        <authorList>
            <person name="Kallberg Y."/>
            <person name="Tangrot J."/>
            <person name="Rosling A."/>
        </authorList>
    </citation>
    <scope>NUCLEOTIDE SEQUENCE</scope>
    <source>
        <strain evidence="1">IL203A</strain>
    </source>
</reference>
<sequence length="105" mass="12050">SSMKKVAESSTGNKENEFLFECQLTHKVSNSKNQTNKEPRKLLVNKPDTRSAENSKIYTAKESSSKKKNIEIESLLSQILSRLENLEIKQKQRINNTGRETPNHF</sequence>
<keyword evidence="2" id="KW-1185">Reference proteome</keyword>
<name>A0ACA9QQZ6_9GLOM</name>
<gene>
    <name evidence="1" type="ORF">DHETER_LOCUS15299</name>
</gene>
<organism evidence="1 2">
    <name type="scientific">Dentiscutata heterogama</name>
    <dbReference type="NCBI Taxonomy" id="1316150"/>
    <lineage>
        <taxon>Eukaryota</taxon>
        <taxon>Fungi</taxon>
        <taxon>Fungi incertae sedis</taxon>
        <taxon>Mucoromycota</taxon>
        <taxon>Glomeromycotina</taxon>
        <taxon>Glomeromycetes</taxon>
        <taxon>Diversisporales</taxon>
        <taxon>Gigasporaceae</taxon>
        <taxon>Dentiscutata</taxon>
    </lineage>
</organism>
<evidence type="ECO:0000313" key="2">
    <source>
        <dbReference type="Proteomes" id="UP000789702"/>
    </source>
</evidence>
<proteinExistence type="predicted"/>
<evidence type="ECO:0000313" key="1">
    <source>
        <dbReference type="EMBL" id="CAG8761665.1"/>
    </source>
</evidence>